<keyword evidence="2 8" id="KW-0812">Transmembrane</keyword>
<evidence type="ECO:0000256" key="5">
    <source>
        <dbReference type="ARBA" id="ARBA00023136"/>
    </source>
</evidence>
<name>A0A084SPT0_9BACT</name>
<feature type="transmembrane region" description="Helical" evidence="8">
    <location>
        <begin position="183"/>
        <end position="205"/>
    </location>
</feature>
<dbReference type="EMBL" id="JPMI01000209">
    <property type="protein sequence ID" value="KFA90465.1"/>
    <property type="molecule type" value="Genomic_DNA"/>
</dbReference>
<feature type="transmembrane region" description="Helical" evidence="8">
    <location>
        <begin position="152"/>
        <end position="171"/>
    </location>
</feature>
<keyword evidence="4 8" id="KW-1133">Transmembrane helix</keyword>
<evidence type="ECO:0000256" key="8">
    <source>
        <dbReference type="SAM" id="Phobius"/>
    </source>
</evidence>
<evidence type="ECO:0000313" key="9">
    <source>
        <dbReference type="EMBL" id="KFA90465.1"/>
    </source>
</evidence>
<evidence type="ECO:0000256" key="3">
    <source>
        <dbReference type="ARBA" id="ARBA00022801"/>
    </source>
</evidence>
<evidence type="ECO:0000256" key="7">
    <source>
        <dbReference type="PIRSR" id="PIRSR608901-2"/>
    </source>
</evidence>
<keyword evidence="6" id="KW-0479">Metal-binding</keyword>
<reference evidence="9 10" key="1">
    <citation type="submission" date="2014-07" db="EMBL/GenBank/DDBJ databases">
        <title>Draft Genome Sequence of Gephyronic Acid Producer, Cystobacter violaceus Strain Cb vi76.</title>
        <authorList>
            <person name="Stevens D.C."/>
            <person name="Young J."/>
            <person name="Carmichael R."/>
            <person name="Tan J."/>
            <person name="Taylor R.E."/>
        </authorList>
    </citation>
    <scope>NUCLEOTIDE SEQUENCE [LARGE SCALE GENOMIC DNA]</scope>
    <source>
        <strain evidence="9 10">Cb vi76</strain>
    </source>
</reference>
<evidence type="ECO:0000256" key="4">
    <source>
        <dbReference type="ARBA" id="ARBA00022989"/>
    </source>
</evidence>
<organism evidence="9 10">
    <name type="scientific">Archangium violaceum Cb vi76</name>
    <dbReference type="NCBI Taxonomy" id="1406225"/>
    <lineage>
        <taxon>Bacteria</taxon>
        <taxon>Pseudomonadati</taxon>
        <taxon>Myxococcota</taxon>
        <taxon>Myxococcia</taxon>
        <taxon>Myxococcales</taxon>
        <taxon>Cystobacterineae</taxon>
        <taxon>Archangiaceae</taxon>
        <taxon>Archangium</taxon>
    </lineage>
</organism>
<dbReference type="InterPro" id="IPR008901">
    <property type="entry name" value="ACER"/>
</dbReference>
<protein>
    <recommendedName>
        <fullName evidence="11">Ceramidase</fullName>
    </recommendedName>
</protein>
<dbReference type="Pfam" id="PF05875">
    <property type="entry name" value="Ceramidase"/>
    <property type="match status" value="1"/>
</dbReference>
<dbReference type="GO" id="GO:0016020">
    <property type="term" value="C:membrane"/>
    <property type="evidence" value="ECO:0007669"/>
    <property type="project" value="UniProtKB-SubCell"/>
</dbReference>
<feature type="transmembrane region" description="Helical" evidence="8">
    <location>
        <begin position="128"/>
        <end position="146"/>
    </location>
</feature>
<accession>A0A084SPT0</accession>
<keyword evidence="7" id="KW-0862">Zinc</keyword>
<feature type="binding site" evidence="7">
    <location>
        <position position="216"/>
    </location>
    <ligand>
        <name>Zn(2+)</name>
        <dbReference type="ChEBI" id="CHEBI:29105"/>
        <note>catalytic</note>
    </ligand>
</feature>
<evidence type="ECO:0000256" key="6">
    <source>
        <dbReference type="PIRSR" id="PIRSR608901-1"/>
    </source>
</evidence>
<sequence>MNGMAAPEKLLQPGCPWWDMRVTWGEPNVKWCEATLCAWVNEPANAWSNLAYLAVALGCAWRWRVTSSRAMGHFAWTTLLVGALSFAFHATNNFATQLLDFVGMYVLAFLLVALNLHRLGWLPRERVGAVHTGLTVGCTLLVPVMRLAGVPYQLVVLGAVLVIVGTEVRLSRRKEPRESYRDFWLAVGLMAAAAACSVADVTRVWCDPDNHWMQGHAAWHVLSALALLFTARHHAGLEAQAVAPS</sequence>
<comment type="cofactor">
    <cofactor evidence="7">
        <name>Zn(2+)</name>
        <dbReference type="ChEBI" id="CHEBI:29105"/>
    </cofactor>
</comment>
<proteinExistence type="predicted"/>
<dbReference type="GO" id="GO:0046872">
    <property type="term" value="F:metal ion binding"/>
    <property type="evidence" value="ECO:0007669"/>
    <property type="project" value="UniProtKB-KW"/>
</dbReference>
<feature type="binding site" evidence="6">
    <location>
        <position position="33"/>
    </location>
    <ligand>
        <name>Ca(2+)</name>
        <dbReference type="ChEBI" id="CHEBI:29108"/>
    </ligand>
</feature>
<feature type="transmembrane region" description="Helical" evidence="8">
    <location>
        <begin position="94"/>
        <end position="116"/>
    </location>
</feature>
<dbReference type="GO" id="GO:0016811">
    <property type="term" value="F:hydrolase activity, acting on carbon-nitrogen (but not peptide) bonds, in linear amides"/>
    <property type="evidence" value="ECO:0007669"/>
    <property type="project" value="InterPro"/>
</dbReference>
<feature type="binding site" evidence="7">
    <location>
        <position position="220"/>
    </location>
    <ligand>
        <name>Zn(2+)</name>
        <dbReference type="ChEBI" id="CHEBI:29105"/>
        <note>catalytic</note>
    </ligand>
</feature>
<feature type="binding site" evidence="6">
    <location>
        <position position="42"/>
    </location>
    <ligand>
        <name>Ca(2+)</name>
        <dbReference type="ChEBI" id="CHEBI:29108"/>
    </ligand>
</feature>
<evidence type="ECO:0000313" key="10">
    <source>
        <dbReference type="Proteomes" id="UP000028547"/>
    </source>
</evidence>
<evidence type="ECO:0008006" key="11">
    <source>
        <dbReference type="Google" id="ProtNLM"/>
    </source>
</evidence>
<keyword evidence="5 8" id="KW-0472">Membrane</keyword>
<dbReference type="Proteomes" id="UP000028547">
    <property type="component" value="Unassembled WGS sequence"/>
</dbReference>
<evidence type="ECO:0000256" key="2">
    <source>
        <dbReference type="ARBA" id="ARBA00022692"/>
    </source>
</evidence>
<keyword evidence="6" id="KW-0106">Calcium</keyword>
<feature type="binding site" evidence="6">
    <location>
        <position position="31"/>
    </location>
    <ligand>
        <name>Ca(2+)</name>
        <dbReference type="ChEBI" id="CHEBI:29108"/>
    </ligand>
</feature>
<keyword evidence="3" id="KW-0378">Hydrolase</keyword>
<feature type="transmembrane region" description="Helical" evidence="8">
    <location>
        <begin position="70"/>
        <end position="88"/>
    </location>
</feature>
<gene>
    <name evidence="9" type="ORF">Q664_28155</name>
</gene>
<comment type="caution">
    <text evidence="9">The sequence shown here is derived from an EMBL/GenBank/DDBJ whole genome shotgun (WGS) entry which is preliminary data.</text>
</comment>
<comment type="subcellular location">
    <subcellularLocation>
        <location evidence="1">Membrane</location>
        <topology evidence="1">Multi-pass membrane protein</topology>
    </subcellularLocation>
</comment>
<dbReference type="GO" id="GO:0006672">
    <property type="term" value="P:ceramide metabolic process"/>
    <property type="evidence" value="ECO:0007669"/>
    <property type="project" value="InterPro"/>
</dbReference>
<dbReference type="AlphaFoldDB" id="A0A084SPT0"/>
<evidence type="ECO:0000256" key="1">
    <source>
        <dbReference type="ARBA" id="ARBA00004141"/>
    </source>
</evidence>
<feature type="binding site" evidence="7">
    <location>
        <position position="89"/>
    </location>
    <ligand>
        <name>Zn(2+)</name>
        <dbReference type="ChEBI" id="CHEBI:29105"/>
        <note>catalytic</note>
    </ligand>
</feature>